<evidence type="ECO:0000313" key="2">
    <source>
        <dbReference type="EMBL" id="PPI16586.1"/>
    </source>
</evidence>
<dbReference type="Gene3D" id="3.30.530.20">
    <property type="match status" value="1"/>
</dbReference>
<keyword evidence="3" id="KW-1185">Reference proteome</keyword>
<evidence type="ECO:0000313" key="1">
    <source>
        <dbReference type="EMBL" id="KKM46302.1"/>
    </source>
</evidence>
<dbReference type="GeneID" id="93667668"/>
<evidence type="ECO:0000313" key="4">
    <source>
        <dbReference type="Proteomes" id="UP000237966"/>
    </source>
</evidence>
<sequence>MTLYESRPVGVVIAAPADEVYDFVGDPKNIHRWATGLTPTQATQVEGRWFMDSSLGRVRLQFAPRNPFGVADHTITLPDGTVIDVPLRVLANGDGAEVAITVRRRKGLSMDEWDEDCLRVADDLETLRLLFEREEEPAPR</sequence>
<dbReference type="SUPFAM" id="SSF55961">
    <property type="entry name" value="Bet v1-like"/>
    <property type="match status" value="1"/>
</dbReference>
<reference evidence="2 4" key="2">
    <citation type="submission" date="2018-02" db="EMBL/GenBank/DDBJ databases">
        <title>Bacteriophage NCPPB3778 and a type I-E CRISPR drive the evolution of the US Biological Select Agent, Rathayibacter toxicus.</title>
        <authorList>
            <person name="Davis E.W.II."/>
            <person name="Tabima J.F."/>
            <person name="Weisberg A.J."/>
            <person name="Lopes L.D."/>
            <person name="Wiseman M.S."/>
            <person name="Wiseman M.S."/>
            <person name="Pupko T."/>
            <person name="Belcher M.S."/>
            <person name="Sechler A.J."/>
            <person name="Tancos M.A."/>
            <person name="Schroeder B.K."/>
            <person name="Murray T.D."/>
            <person name="Luster D.G."/>
            <person name="Schneider W.L."/>
            <person name="Rogers E."/>
            <person name="Andreote F.D."/>
            <person name="Grunwald N.J."/>
            <person name="Putnam M.L."/>
            <person name="Chang J.H."/>
        </authorList>
    </citation>
    <scope>NUCLEOTIDE SEQUENCE [LARGE SCALE GENOMIC DNA]</scope>
    <source>
        <strain evidence="2 4">FH99</strain>
    </source>
</reference>
<dbReference type="Proteomes" id="UP000237966">
    <property type="component" value="Unassembled WGS sequence"/>
</dbReference>
<dbReference type="RefSeq" id="WP_027692453.1">
    <property type="nucleotide sequence ID" value="NZ_CP010848.1"/>
</dbReference>
<accession>A0A0C5BRI4</accession>
<name>A0A0C5BRI4_9MICO</name>
<dbReference type="KEGG" id="rtx:TI83_03495"/>
<dbReference type="STRING" id="145458.APU90_02975"/>
<protein>
    <submittedName>
        <fullName evidence="2">Polyketide cyclase</fullName>
    </submittedName>
</protein>
<dbReference type="AlphaFoldDB" id="A0A0C5BRI4"/>
<dbReference type="EMBL" id="PSWU01000004">
    <property type="protein sequence ID" value="PPI16586.1"/>
    <property type="molecule type" value="Genomic_DNA"/>
</dbReference>
<dbReference type="InterPro" id="IPR023393">
    <property type="entry name" value="START-like_dom_sf"/>
</dbReference>
<reference evidence="1 3" key="1">
    <citation type="submission" date="2015-04" db="EMBL/GenBank/DDBJ databases">
        <title>Draft genome sequence of Rathayibacter toxicus strain FH-142 (AKA 70134 or CS 32), a Western Australian isolate.</title>
        <authorList>
            <consortium name="Consortium for Microbial Forensics and Genomics (microFORGE)"/>
            <person name="Knight B.M."/>
            <person name="Roberts D.P."/>
            <person name="Lin D."/>
            <person name="Hari K."/>
            <person name="Fletcher J."/>
            <person name="Melcher U."/>
            <person name="Blagden T."/>
            <person name="Luster D.G."/>
            <person name="Sechler A.J."/>
            <person name="Schneider W.L."/>
            <person name="Winegar R.A."/>
        </authorList>
    </citation>
    <scope>NUCLEOTIDE SEQUENCE [LARGE SCALE GENOMIC DNA]</scope>
    <source>
        <strain evidence="1 3">FH142</strain>
    </source>
</reference>
<dbReference type="OrthoDB" id="880456at2"/>
<dbReference type="Proteomes" id="UP000052979">
    <property type="component" value="Unassembled WGS sequence"/>
</dbReference>
<comment type="caution">
    <text evidence="1">The sequence shown here is derived from an EMBL/GenBank/DDBJ whole genome shotgun (WGS) entry which is preliminary data.</text>
</comment>
<gene>
    <name evidence="2" type="ORF">C5C51_03270</name>
    <name evidence="1" type="ORF">VT73_04515</name>
</gene>
<proteinExistence type="predicted"/>
<dbReference type="KEGG" id="rtc:APU90_02975"/>
<evidence type="ECO:0000313" key="3">
    <source>
        <dbReference type="Proteomes" id="UP000052979"/>
    </source>
</evidence>
<organism evidence="1 3">
    <name type="scientific">Rathayibacter toxicus</name>
    <dbReference type="NCBI Taxonomy" id="145458"/>
    <lineage>
        <taxon>Bacteria</taxon>
        <taxon>Bacillati</taxon>
        <taxon>Actinomycetota</taxon>
        <taxon>Actinomycetes</taxon>
        <taxon>Micrococcales</taxon>
        <taxon>Microbacteriaceae</taxon>
        <taxon>Rathayibacter</taxon>
    </lineage>
</organism>
<dbReference type="eggNOG" id="COG5637">
    <property type="taxonomic scope" value="Bacteria"/>
</dbReference>
<dbReference type="PATRIC" id="fig|145458.7.peg.810"/>
<dbReference type="EMBL" id="LBFI01000024">
    <property type="protein sequence ID" value="KKM46302.1"/>
    <property type="molecule type" value="Genomic_DNA"/>
</dbReference>